<feature type="coiled-coil region" evidence="14">
    <location>
        <begin position="385"/>
        <end position="520"/>
    </location>
</feature>
<dbReference type="Proteomes" id="UP001208570">
    <property type="component" value="Unassembled WGS sequence"/>
</dbReference>
<evidence type="ECO:0000259" key="16">
    <source>
        <dbReference type="PROSITE" id="PS50245"/>
    </source>
</evidence>
<dbReference type="Gene3D" id="3.60.10.10">
    <property type="entry name" value="Endonuclease/exonuclease/phosphatase"/>
    <property type="match status" value="1"/>
</dbReference>
<dbReference type="InterPro" id="IPR000938">
    <property type="entry name" value="CAP-Gly_domain"/>
</dbReference>
<feature type="domain" description="CAP-Gly" evidence="16">
    <location>
        <begin position="28"/>
        <end position="70"/>
    </location>
</feature>
<dbReference type="PROSITE" id="PS50245">
    <property type="entry name" value="CAP_GLY_2"/>
    <property type="match status" value="1"/>
</dbReference>
<dbReference type="InterPro" id="IPR022157">
    <property type="entry name" value="Dynactin"/>
</dbReference>
<evidence type="ECO:0000256" key="5">
    <source>
        <dbReference type="ARBA" id="ARBA00016574"/>
    </source>
</evidence>
<sequence length="1742" mass="195754">MADSKPVKAGSRVEVIGKGIVGTVAFVGGTKFSTGKWIGVVLDEPKGKNNGTVQGKSYFSCPDNYGIFVRQSQITELNGDDIDVSSNVISNVKVVEGGHKKPPKPPTGSGKSSSGSKPSTLRRDKSGQSSQSNRKKISKLRSSSDDHPQRCSSSSSLSSTKTDDDHVEVSEPVRHDQAGVDFHRSKEQEMAPSREHSPNIVQLHDDVTGESYTPEVFSQLEPPLDLSGVSSGFCFLFFPHPVQLSVLEEGRGGSSASGTSTTPLAPIKLPTAGSAEDLSKQKKLNRLSMSGLRPPSNRTGADTASSTPKSKESSPAVSREATPPTTKPAPPEKTSQETPQAHTRMREPKAKEPKTSSSEPQLKTKLGTMSDISAMSASITSQMITLENEQEMANMKDEVRDLEEKLETLRVKRAEDKSRMKELEKLKIQLQQLQEYKSKMQEVQADLQRQLQASKKETKDLMDEFDRYREEMSDLAETVEMATLDKEMAEEKADCLQQEVDSLKEKLEEVTLDLQILKEDMEPAMIGVNRAVESRSLLLWVINLCIQQSNSSIQASFPKKNISEDTSGGATNYQLKQLEQQNERLKEALVKVRDLTSQDKKENQRIQKELEQLQSEVNGMNRNKERLEKEVGQLQQEVLELKEQVDAAQGSEDMVLQLTEKTLQQEDKIRELEEERADLEALCDMNDEIQENAREAELELREELDMANCRAMEAQRRLEAMQESIADYETTIVKFKELVSQLQESNRELRNQQMMSAEVKSQPTPTIDVFDFKTKFAETKATAKAIDMELRKLEVQQSNKHVAFLSAFMPESFMQHGGDHDTVLVLLLIPRLIAKTELLISQTKDKVSGSLDGNHDGVDRVIRNRLNKVLVGFNTGPKVTAEYAFLALMPPHHNANFQPGPKVGIKFDVPGTIDKEAVLKTHKSDAYSFANKFIHQLCILQATLKQYESALNTCSTDLLLKIGTLLSELDNREKSIDMFIELLRNDQLDETVNLEPLQKAISFFQHLYSVHLANEKLNCTNFMADNVRILLAACDCIHIDTARLKLILQPGHETSDISIALRDVENYTNEIRVNARKIKRHIPREQKGVAAMPLSFGKDVQENLSKCVSMMSDVVQVLQELASSALQQTILLSEDHGLPAKDLENLAVESFSKVSGKKGADAFNYLRSVCGTTSTTLTKISTAMENGEYDFDGTKEKHPVAPIVARIDAVKAQFADVEKIKYKLEAKDEDIRELKKQLKLKQEELSQQQVRMSLLEKKLENTNKDCDDKIEKIQQKLDEATVMAKKKEKEFEETLDALQSDIDTLEAEKAELKERLKVLSKKSLLENLSRQSSQSGVLAATLGVKDSPILLQENEALREALQQMAREKRRLMYNSMKEKLDKLPVLRVPKWSSRLGGQGTQSEPDVDEQKYKKLYKETDDLLQTLYKLCASPKVVDISKRKPGRVPPSNSLTPRAQLELRAGQLAALNSKLKELFVRLTETWIREHLHAEVNIEGYSLFGQDQQRNKKKGRVSGGVAFYIRNDIAVNTQTALQYTDGISDILGLYIKTKKLLIINLYRQPNDKAGSHRLMDVEFRNALGIIAAILTSFKSPTSDIILTWDFTLSHAIWLSGDTRTGATSDEQAMIEDLKDLARGCVNYKSNADHVEDPQTDMTVLVSVLEKLNFFSDQTVWLGMNSDLALINWKRNHGKSQNRIPRDRTILMRKRPKLNQQLFGCSSDAWKNKLMREATEIEKKLKMSYHND</sequence>
<feature type="region of interest" description="Disordered" evidence="15">
    <location>
        <begin position="93"/>
        <end position="199"/>
    </location>
</feature>
<comment type="subcellular location">
    <subcellularLocation>
        <location evidence="3">Cytoplasm</location>
        <location evidence="3">Cell cortex</location>
    </subcellularLocation>
    <subcellularLocation>
        <location evidence="1">Cytoplasm</location>
        <location evidence="1">Cytoskeleton</location>
        <location evidence="1">Microtubule organizing center</location>
        <location evidence="1">Centrosome</location>
        <location evidence="1">Centriole</location>
    </subcellularLocation>
    <subcellularLocation>
        <location evidence="2">Cytoplasm</location>
        <location evidence="2">Cytoskeleton</location>
        <location evidence="2">Spindle</location>
    </subcellularLocation>
</comment>
<gene>
    <name evidence="17" type="ORF">LSH36_75g02038</name>
</gene>
<keyword evidence="18" id="KW-1185">Reference proteome</keyword>
<evidence type="ECO:0000313" key="18">
    <source>
        <dbReference type="Proteomes" id="UP001208570"/>
    </source>
</evidence>
<feature type="region of interest" description="Disordered" evidence="15">
    <location>
        <begin position="249"/>
        <end position="367"/>
    </location>
</feature>
<name>A0AAD9K2E8_9ANNE</name>
<feature type="coiled-coil region" evidence="14">
    <location>
        <begin position="1217"/>
        <end position="1322"/>
    </location>
</feature>
<dbReference type="GO" id="GO:0030286">
    <property type="term" value="C:dynein complex"/>
    <property type="evidence" value="ECO:0007669"/>
    <property type="project" value="UniProtKB-KW"/>
</dbReference>
<dbReference type="PANTHER" id="PTHR18916">
    <property type="entry name" value="DYNACTIN 1-RELATED MICROTUBULE-BINDING"/>
    <property type="match status" value="1"/>
</dbReference>
<reference evidence="17" key="1">
    <citation type="journal article" date="2023" name="Mol. Biol. Evol.">
        <title>Third-Generation Sequencing Reveals the Adaptive Role of the Epigenome in Three Deep-Sea Polychaetes.</title>
        <authorList>
            <person name="Perez M."/>
            <person name="Aroh O."/>
            <person name="Sun Y."/>
            <person name="Lan Y."/>
            <person name="Juniper S.K."/>
            <person name="Young C.R."/>
            <person name="Angers B."/>
            <person name="Qian P.Y."/>
        </authorList>
    </citation>
    <scope>NUCLEOTIDE SEQUENCE</scope>
    <source>
        <strain evidence="17">P08H-3</strain>
    </source>
</reference>
<dbReference type="PANTHER" id="PTHR18916:SF6">
    <property type="entry name" value="DYNACTIN SUBUNIT 1"/>
    <property type="match status" value="1"/>
</dbReference>
<keyword evidence="7" id="KW-0132">Cell division</keyword>
<protein>
    <recommendedName>
        <fullName evidence="5">Dynactin subunit 1</fullName>
    </recommendedName>
</protein>
<evidence type="ECO:0000313" key="17">
    <source>
        <dbReference type="EMBL" id="KAK2163666.1"/>
    </source>
</evidence>
<keyword evidence="12" id="KW-0206">Cytoskeleton</keyword>
<dbReference type="SMART" id="SM01052">
    <property type="entry name" value="CAP_GLY"/>
    <property type="match status" value="1"/>
</dbReference>
<dbReference type="SUPFAM" id="SSF74924">
    <property type="entry name" value="Cap-Gly domain"/>
    <property type="match status" value="1"/>
</dbReference>
<evidence type="ECO:0000256" key="8">
    <source>
        <dbReference type="ARBA" id="ARBA00022701"/>
    </source>
</evidence>
<keyword evidence="10" id="KW-0243">Dynein</keyword>
<comment type="similarity">
    <text evidence="4">Belongs to the dynactin 150 kDa subunit family.</text>
</comment>
<evidence type="ECO:0000256" key="12">
    <source>
        <dbReference type="ARBA" id="ARBA00023212"/>
    </source>
</evidence>
<proteinExistence type="inferred from homology"/>
<feature type="compositionally biased region" description="Basic and acidic residues" evidence="15">
    <location>
        <begin position="344"/>
        <end position="354"/>
    </location>
</feature>
<keyword evidence="8" id="KW-0493">Microtubule</keyword>
<evidence type="ECO:0000256" key="15">
    <source>
        <dbReference type="SAM" id="MobiDB-lite"/>
    </source>
</evidence>
<dbReference type="InterPro" id="IPR036859">
    <property type="entry name" value="CAP-Gly_dom_sf"/>
</dbReference>
<evidence type="ECO:0000256" key="1">
    <source>
        <dbReference type="ARBA" id="ARBA00004114"/>
    </source>
</evidence>
<dbReference type="PROSITE" id="PS00845">
    <property type="entry name" value="CAP_GLY_1"/>
    <property type="match status" value="1"/>
</dbReference>
<dbReference type="Pfam" id="PF01302">
    <property type="entry name" value="CAP_GLY"/>
    <property type="match status" value="1"/>
</dbReference>
<evidence type="ECO:0000256" key="10">
    <source>
        <dbReference type="ARBA" id="ARBA00023017"/>
    </source>
</evidence>
<evidence type="ECO:0000256" key="2">
    <source>
        <dbReference type="ARBA" id="ARBA00004186"/>
    </source>
</evidence>
<feature type="compositionally biased region" description="Basic and acidic residues" evidence="15">
    <location>
        <begin position="161"/>
        <end position="199"/>
    </location>
</feature>
<keyword evidence="13" id="KW-0131">Cell cycle</keyword>
<comment type="caution">
    <text evidence="17">The sequence shown here is derived from an EMBL/GenBank/DDBJ whole genome shotgun (WGS) entry which is preliminary data.</text>
</comment>
<dbReference type="Gene3D" id="2.30.30.190">
    <property type="entry name" value="CAP Gly-rich-like domain"/>
    <property type="match status" value="1"/>
</dbReference>
<dbReference type="Pfam" id="PF12455">
    <property type="entry name" value="Dynactin"/>
    <property type="match status" value="2"/>
</dbReference>
<accession>A0AAD9K2E8</accession>
<evidence type="ECO:0000256" key="7">
    <source>
        <dbReference type="ARBA" id="ARBA00022618"/>
    </source>
</evidence>
<keyword evidence="6" id="KW-0963">Cytoplasm</keyword>
<evidence type="ECO:0000256" key="4">
    <source>
        <dbReference type="ARBA" id="ARBA00011010"/>
    </source>
</evidence>
<dbReference type="GO" id="GO:0005874">
    <property type="term" value="C:microtubule"/>
    <property type="evidence" value="ECO:0007669"/>
    <property type="project" value="UniProtKB-KW"/>
</dbReference>
<evidence type="ECO:0000256" key="6">
    <source>
        <dbReference type="ARBA" id="ARBA00022490"/>
    </source>
</evidence>
<keyword evidence="11 14" id="KW-0175">Coiled coil</keyword>
<feature type="compositionally biased region" description="Polar residues" evidence="15">
    <location>
        <begin position="296"/>
        <end position="316"/>
    </location>
</feature>
<evidence type="ECO:0000256" key="14">
    <source>
        <dbReference type="SAM" id="Coils"/>
    </source>
</evidence>
<feature type="coiled-coil region" evidence="14">
    <location>
        <begin position="575"/>
        <end position="762"/>
    </location>
</feature>
<evidence type="ECO:0000256" key="11">
    <source>
        <dbReference type="ARBA" id="ARBA00023054"/>
    </source>
</evidence>
<keyword evidence="9" id="KW-0498">Mitosis</keyword>
<evidence type="ECO:0000256" key="3">
    <source>
        <dbReference type="ARBA" id="ARBA00004544"/>
    </source>
</evidence>
<feature type="compositionally biased region" description="Low complexity" evidence="15">
    <location>
        <begin position="107"/>
        <end position="119"/>
    </location>
</feature>
<organism evidence="17 18">
    <name type="scientific">Paralvinella palmiformis</name>
    <dbReference type="NCBI Taxonomy" id="53620"/>
    <lineage>
        <taxon>Eukaryota</taxon>
        <taxon>Metazoa</taxon>
        <taxon>Spiralia</taxon>
        <taxon>Lophotrochozoa</taxon>
        <taxon>Annelida</taxon>
        <taxon>Polychaeta</taxon>
        <taxon>Sedentaria</taxon>
        <taxon>Canalipalpata</taxon>
        <taxon>Terebellida</taxon>
        <taxon>Terebelliformia</taxon>
        <taxon>Alvinellidae</taxon>
        <taxon>Paralvinella</taxon>
    </lineage>
</organism>
<dbReference type="InterPro" id="IPR036691">
    <property type="entry name" value="Endo/exonu/phosph_ase_sf"/>
</dbReference>
<evidence type="ECO:0000256" key="13">
    <source>
        <dbReference type="ARBA" id="ARBA00023306"/>
    </source>
</evidence>
<evidence type="ECO:0000256" key="9">
    <source>
        <dbReference type="ARBA" id="ARBA00022776"/>
    </source>
</evidence>
<dbReference type="EMBL" id="JAODUP010000075">
    <property type="protein sequence ID" value="KAK2163666.1"/>
    <property type="molecule type" value="Genomic_DNA"/>
</dbReference>